<feature type="transmembrane region" description="Helical" evidence="2">
    <location>
        <begin position="180"/>
        <end position="201"/>
    </location>
</feature>
<name>A0ABR2ZMU6_9AGAR</name>
<proteinExistence type="predicted"/>
<feature type="transmembrane region" description="Helical" evidence="2">
    <location>
        <begin position="207"/>
        <end position="229"/>
    </location>
</feature>
<feature type="compositionally biased region" description="Low complexity" evidence="1">
    <location>
        <begin position="10"/>
        <end position="21"/>
    </location>
</feature>
<evidence type="ECO:0000256" key="2">
    <source>
        <dbReference type="SAM" id="Phobius"/>
    </source>
</evidence>
<keyword evidence="2" id="KW-0472">Membrane</keyword>
<dbReference type="Proteomes" id="UP001437256">
    <property type="component" value="Unassembled WGS sequence"/>
</dbReference>
<feature type="region of interest" description="Disordered" evidence="1">
    <location>
        <begin position="1"/>
        <end position="160"/>
    </location>
</feature>
<reference evidence="3 4" key="1">
    <citation type="submission" date="2024-05" db="EMBL/GenBank/DDBJ databases">
        <title>A draft genome resource for the thread blight pathogen Marasmius tenuissimus strain MS-2.</title>
        <authorList>
            <person name="Yulfo-Soto G.E."/>
            <person name="Baruah I.K."/>
            <person name="Amoako-Attah I."/>
            <person name="Bukari Y."/>
            <person name="Meinhardt L.W."/>
            <person name="Bailey B.A."/>
            <person name="Cohen S.P."/>
        </authorList>
    </citation>
    <scope>NUCLEOTIDE SEQUENCE [LARGE SCALE GENOMIC DNA]</scope>
    <source>
        <strain evidence="3 4">MS-2</strain>
    </source>
</reference>
<keyword evidence="4" id="KW-1185">Reference proteome</keyword>
<evidence type="ECO:0000313" key="4">
    <source>
        <dbReference type="Proteomes" id="UP001437256"/>
    </source>
</evidence>
<dbReference type="EMBL" id="JBBXMP010000100">
    <property type="protein sequence ID" value="KAL0062650.1"/>
    <property type="molecule type" value="Genomic_DNA"/>
</dbReference>
<organism evidence="3 4">
    <name type="scientific">Marasmius tenuissimus</name>
    <dbReference type="NCBI Taxonomy" id="585030"/>
    <lineage>
        <taxon>Eukaryota</taxon>
        <taxon>Fungi</taxon>
        <taxon>Dikarya</taxon>
        <taxon>Basidiomycota</taxon>
        <taxon>Agaricomycotina</taxon>
        <taxon>Agaricomycetes</taxon>
        <taxon>Agaricomycetidae</taxon>
        <taxon>Agaricales</taxon>
        <taxon>Marasmiineae</taxon>
        <taxon>Marasmiaceae</taxon>
        <taxon>Marasmius</taxon>
    </lineage>
</organism>
<evidence type="ECO:0000256" key="1">
    <source>
        <dbReference type="SAM" id="MobiDB-lite"/>
    </source>
</evidence>
<keyword evidence="2" id="KW-0812">Transmembrane</keyword>
<gene>
    <name evidence="3" type="ORF">AAF712_010487</name>
</gene>
<feature type="compositionally biased region" description="Low complexity" evidence="1">
    <location>
        <begin position="46"/>
        <end position="64"/>
    </location>
</feature>
<feature type="transmembrane region" description="Helical" evidence="2">
    <location>
        <begin position="762"/>
        <end position="782"/>
    </location>
</feature>
<accession>A0ABR2ZMU6</accession>
<feature type="transmembrane region" description="Helical" evidence="2">
    <location>
        <begin position="301"/>
        <end position="322"/>
    </location>
</feature>
<comment type="caution">
    <text evidence="3">The sequence shown here is derived from an EMBL/GenBank/DDBJ whole genome shotgun (WGS) entry which is preliminary data.</text>
</comment>
<sequence>MAPSNVVLEAPSTAASTPPASWGHQRKTSTTSFDPYHPDSYTPTMNYTQSSSGSSSYNHNSYQNIPLLPARTPQEEERLLSSQQPRGPRVLQKSSKRTGRVPDSLSVTEYRTSARIDDESPGSYNPYEHGRKFTASDASQDSLLNTPSFPTGLPGTPSKARRHPIPFASRGFEAPEWKKLLLHVVLCAVAYPFLLLVVFIAQDRTIFWCRAIVGIGCGLVGVALGLSLVELAKSFLEAATWATLIHQSNVPYDAPGVRLRDLSSTVENGTTLWAALRLGWARYMYSGTARHARKAYDKRPWTLFIAFFLCTATLASILPFLLGRITDIQTRIVHDEHNYREVTVKGDLSPTDIVRAANLTQAFTVISFTLTWTISPFSALGNLPPAISLRHQNEDIYFAEVSPGQLSPDGSGFGTFDQDTTAASIDTGGASERAFSQAEPGTILRFPRWGIRIRCKRVSNGNVNIVPRSANNLTYVFVPRSDIRDLFREYNMDVPALVDNPFNRTWVLDSDKVPDTVDIDSMLDAGKYQATGRFASNGVAHSFKSYPVTMGQEGFGWISLETLLVRINDAYTPNGKFQVKSEQTVNTTSKDSNGDFIQGRIGYDAAVCVELFEPYIVQVYNSTLGLPTTMKVISKGGHIADDIVDGVAVTVRKGDLITDTSITRELNSTKLKDVYITLHDNSVNQVLKDNGRDADYVPSPTTVSYTGGTGPSDYTELSPEFFAKAKAKADSANMLPYFAGSGDAVAWAFHDQVLASARLEKVLAGGLLAIILGMGLIAGFFVPKLPMDVPRRSFTLYSWLTAFQANELVGDRPPLARRQMHLDDLEKEYGDLKFRYGGF</sequence>
<evidence type="ECO:0000313" key="3">
    <source>
        <dbReference type="EMBL" id="KAL0062650.1"/>
    </source>
</evidence>
<feature type="compositionally biased region" description="Polar residues" evidence="1">
    <location>
        <begin position="136"/>
        <end position="149"/>
    </location>
</feature>
<protein>
    <submittedName>
        <fullName evidence="3">Uncharacterized protein</fullName>
    </submittedName>
</protein>
<keyword evidence="2" id="KW-1133">Transmembrane helix</keyword>